<evidence type="ECO:0000313" key="5">
    <source>
        <dbReference type="EMBL" id="RAK58576.1"/>
    </source>
</evidence>
<dbReference type="RefSeq" id="WP_111455869.1">
    <property type="nucleotide sequence ID" value="NZ_QFYP01000001.1"/>
</dbReference>
<evidence type="ECO:0000313" key="6">
    <source>
        <dbReference type="Proteomes" id="UP000249842"/>
    </source>
</evidence>
<comment type="caution">
    <text evidence="5">The sequence shown here is derived from an EMBL/GenBank/DDBJ whole genome shotgun (WGS) entry which is preliminary data.</text>
</comment>
<evidence type="ECO:0000256" key="3">
    <source>
        <dbReference type="ARBA" id="ARBA00069939"/>
    </source>
</evidence>
<dbReference type="GO" id="GO:0032787">
    <property type="term" value="P:monocarboxylic acid metabolic process"/>
    <property type="evidence" value="ECO:0007669"/>
    <property type="project" value="UniProtKB-ARBA"/>
</dbReference>
<dbReference type="EMBL" id="QFYP01000001">
    <property type="protein sequence ID" value="RAK58576.1"/>
    <property type="molecule type" value="Genomic_DNA"/>
</dbReference>
<dbReference type="PANTHER" id="PTHR42879:SF2">
    <property type="entry name" value="3-OXOACYL-[ACYL-CARRIER-PROTEIN] REDUCTASE FABG"/>
    <property type="match status" value="1"/>
</dbReference>
<dbReference type="InterPro" id="IPR020904">
    <property type="entry name" value="Sc_DH/Rdtase_CS"/>
</dbReference>
<dbReference type="Proteomes" id="UP000249842">
    <property type="component" value="Unassembled WGS sequence"/>
</dbReference>
<name>A0A328AXZ9_9CAUL</name>
<dbReference type="FunFam" id="3.40.50.720:FF:000084">
    <property type="entry name" value="Short-chain dehydrogenase reductase"/>
    <property type="match status" value="1"/>
</dbReference>
<dbReference type="PANTHER" id="PTHR42879">
    <property type="entry name" value="3-OXOACYL-(ACYL-CARRIER-PROTEIN) REDUCTASE"/>
    <property type="match status" value="1"/>
</dbReference>
<dbReference type="PRINTS" id="PR00081">
    <property type="entry name" value="GDHRDH"/>
</dbReference>
<dbReference type="AlphaFoldDB" id="A0A328AXZ9"/>
<dbReference type="OrthoDB" id="9810935at2"/>
<keyword evidence="6" id="KW-1185">Reference proteome</keyword>
<protein>
    <recommendedName>
        <fullName evidence="3">D-xylose 1-dehydrogenase</fullName>
        <ecNumber evidence="2">1.1.1.175</ecNumber>
    </recommendedName>
</protein>
<dbReference type="InterPro" id="IPR050259">
    <property type="entry name" value="SDR"/>
</dbReference>
<organism evidence="5 6">
    <name type="scientific">Phenylobacterium hankyongense</name>
    <dbReference type="NCBI Taxonomy" id="1813876"/>
    <lineage>
        <taxon>Bacteria</taxon>
        <taxon>Pseudomonadati</taxon>
        <taxon>Pseudomonadota</taxon>
        <taxon>Alphaproteobacteria</taxon>
        <taxon>Caulobacterales</taxon>
        <taxon>Caulobacteraceae</taxon>
        <taxon>Phenylobacterium</taxon>
    </lineage>
</organism>
<reference evidence="6" key="1">
    <citation type="submission" date="2018-05" db="EMBL/GenBank/DDBJ databases">
        <authorList>
            <person name="Li X."/>
        </authorList>
    </citation>
    <scope>NUCLEOTIDE SEQUENCE [LARGE SCALE GENOMIC DNA]</scope>
    <source>
        <strain evidence="6">HKS-05</strain>
    </source>
</reference>
<dbReference type="InterPro" id="IPR036291">
    <property type="entry name" value="NAD(P)-bd_dom_sf"/>
</dbReference>
<dbReference type="PRINTS" id="PR00080">
    <property type="entry name" value="SDRFAMILY"/>
</dbReference>
<gene>
    <name evidence="5" type="ORF">DJ021_01575</name>
</gene>
<dbReference type="EC" id="1.1.1.175" evidence="2"/>
<proteinExistence type="inferred from homology"/>
<dbReference type="Gene3D" id="3.40.50.720">
    <property type="entry name" value="NAD(P)-binding Rossmann-like Domain"/>
    <property type="match status" value="1"/>
</dbReference>
<dbReference type="SUPFAM" id="SSF51735">
    <property type="entry name" value="NAD(P)-binding Rossmann-fold domains"/>
    <property type="match status" value="1"/>
</dbReference>
<evidence type="ECO:0000256" key="1">
    <source>
        <dbReference type="ARBA" id="ARBA00006484"/>
    </source>
</evidence>
<dbReference type="InterPro" id="IPR002347">
    <property type="entry name" value="SDR_fam"/>
</dbReference>
<comment type="similarity">
    <text evidence="1 4">Belongs to the short-chain dehydrogenases/reductases (SDR) family.</text>
</comment>
<dbReference type="GO" id="GO:0047838">
    <property type="term" value="F:D-xylose 1-dehydrogenase (NAD+) activity"/>
    <property type="evidence" value="ECO:0007669"/>
    <property type="project" value="UniProtKB-EC"/>
</dbReference>
<evidence type="ECO:0000256" key="2">
    <source>
        <dbReference type="ARBA" id="ARBA00066641"/>
    </source>
</evidence>
<sequence length="272" mass="29333">MSEARINPDGALKGRNALVTGASRGIGEAIAARLAMEGARVVASARTAEEGESRLSGTLHETVERIRRAGGEATFIKADLAQSVERERLVEEATAAYGPIDILINNAAITYFIPVEEFPEKRFKLMMEVQVYAPFHLSQLVLPAMRERGRGWIVNISSPAGLHPQPPYGRGRGGTVYGMCKAALERFTTGLASEVHEAGIAVNVVSPGLVDTPGVAVHGLINEQTRDRVQPIEYIAEAVYRLASGDPKTMTGRIEYAEPFLKSLAVKPAELV</sequence>
<dbReference type="PROSITE" id="PS00061">
    <property type="entry name" value="ADH_SHORT"/>
    <property type="match status" value="1"/>
</dbReference>
<dbReference type="Pfam" id="PF00106">
    <property type="entry name" value="adh_short"/>
    <property type="match status" value="1"/>
</dbReference>
<evidence type="ECO:0000256" key="4">
    <source>
        <dbReference type="RuleBase" id="RU000363"/>
    </source>
</evidence>
<accession>A0A328AXZ9</accession>